<evidence type="ECO:0000313" key="2">
    <source>
        <dbReference type="Proteomes" id="UP000274822"/>
    </source>
</evidence>
<organism evidence="1 2">
    <name type="scientific">Jimgerdemannia flammicorona</name>
    <dbReference type="NCBI Taxonomy" id="994334"/>
    <lineage>
        <taxon>Eukaryota</taxon>
        <taxon>Fungi</taxon>
        <taxon>Fungi incertae sedis</taxon>
        <taxon>Mucoromycota</taxon>
        <taxon>Mucoromycotina</taxon>
        <taxon>Endogonomycetes</taxon>
        <taxon>Endogonales</taxon>
        <taxon>Endogonaceae</taxon>
        <taxon>Jimgerdemannia</taxon>
    </lineage>
</organism>
<name>A0A433QNY5_9FUNG</name>
<comment type="caution">
    <text evidence="1">The sequence shown here is derived from an EMBL/GenBank/DDBJ whole genome shotgun (WGS) entry which is preliminary data.</text>
</comment>
<protein>
    <submittedName>
        <fullName evidence="1">Uncharacterized protein</fullName>
    </submittedName>
</protein>
<proteinExistence type="predicted"/>
<dbReference type="EMBL" id="RBNJ01002897">
    <property type="protein sequence ID" value="RUS31495.1"/>
    <property type="molecule type" value="Genomic_DNA"/>
</dbReference>
<keyword evidence="2" id="KW-1185">Reference proteome</keyword>
<sequence length="122" mass="13501">MVAKPHMTSRKATKGSGRTFRYSSIVVAPQHRSCPRAKAGCFRSFHTIVSHKPSFLITYSAITFYIPPKSVLTFSRFPASIAPSALPNPSRLCISSMNRMIFPSAAITSRRTLLRRSSNSPL</sequence>
<gene>
    <name evidence="1" type="ORF">BC938DRAFT_477706</name>
</gene>
<accession>A0A433QNY5</accession>
<evidence type="ECO:0000313" key="1">
    <source>
        <dbReference type="EMBL" id="RUS31495.1"/>
    </source>
</evidence>
<dbReference type="AlphaFoldDB" id="A0A433QNY5"/>
<dbReference type="AntiFam" id="ANF00122">
    <property type="entry name" value="Shadow ORF (opposite clpB)"/>
</dbReference>
<reference evidence="1 2" key="1">
    <citation type="journal article" date="2018" name="New Phytol.">
        <title>Phylogenomics of Endogonaceae and evolution of mycorrhizas within Mucoromycota.</title>
        <authorList>
            <person name="Chang Y."/>
            <person name="Desiro A."/>
            <person name="Na H."/>
            <person name="Sandor L."/>
            <person name="Lipzen A."/>
            <person name="Clum A."/>
            <person name="Barry K."/>
            <person name="Grigoriev I.V."/>
            <person name="Martin F.M."/>
            <person name="Stajich J.E."/>
            <person name="Smith M.E."/>
            <person name="Bonito G."/>
            <person name="Spatafora J.W."/>
        </authorList>
    </citation>
    <scope>NUCLEOTIDE SEQUENCE [LARGE SCALE GENOMIC DNA]</scope>
    <source>
        <strain evidence="1 2">AD002</strain>
    </source>
</reference>
<dbReference type="Proteomes" id="UP000274822">
    <property type="component" value="Unassembled WGS sequence"/>
</dbReference>